<keyword evidence="4" id="KW-0342">GTP-binding</keyword>
<dbReference type="PANTHER" id="PTHR21262:SF0">
    <property type="entry name" value="GTP DIPHOSPHOKINASE RSH3, CHLOROPLASTIC-RELATED"/>
    <property type="match status" value="1"/>
</dbReference>
<sequence>MAVPTIALYASSASNVCPTPYSCQINSLDFDFSSRPPPSASQKPIVGGLSCLFSSHSVKHGSPPSTYSCGAEDLGYLRHDRGDELSSSFQCSSLSSSLKQDHASRSPISVLQGPGSSVSSGFGSCSKSPSKRIAGDFCSIRPGSGNMFNRFVRHALGSCVDYTHDIDSAPPQHLDELTFTMDESFGCFKMEPYAEALLLDAQKRHEIFHDDLVVKAFCEAEKAHRGQVRASGDPYLQHCMETGVLLAMIGANSTVVAAGLLHDALDDTFMTYDYIVGVFGAGVADLVEGVSKLSQLSKLARENDTANKIVEADRLHTMFLAMADARAVLIKLADRLHNMMTLDALTLFKQQRFAKETLEIFAPLANRLGISSWKEQLENLCFKYLNPVQHEELSSKVAKTFDEAIVISAVEKLEHALKGEAICYHALLGRHKSLYSIHRKMLKKKLTIEEIHDIRGLRLIVENEEDCYKAAAVVHQLWRKVPGKFKDYILHPKLNGYQSLHTVVFGEGMVPFEVQIRTKEMHLQAECGFAAHWRYKEGGCKHSSFVLQMVEWARWVVTWHCETMGSNNSQPIKPPCTFPLHSEGCPYSCVPDCVSDGPVYVILIENEKMSVQEFSANSTLKDLLEKAARGSCRWMIPSSFLAKEELRPQLNHKPITDPACKLRMGDVIELTPAIPHKSLVEYRDEIKRMYDGAPPNVAKSGTAMAGSRS</sequence>
<dbReference type="InterPro" id="IPR006674">
    <property type="entry name" value="HD_domain"/>
</dbReference>
<dbReference type="InterPro" id="IPR003607">
    <property type="entry name" value="HD/PDEase_dom"/>
</dbReference>
<dbReference type="GO" id="GO:0009507">
    <property type="term" value="C:chloroplast"/>
    <property type="evidence" value="ECO:0007669"/>
    <property type="project" value="TreeGrafter"/>
</dbReference>
<dbReference type="PROSITE" id="PS50889">
    <property type="entry name" value="S4"/>
    <property type="match status" value="1"/>
</dbReference>
<dbReference type="InterPro" id="IPR007685">
    <property type="entry name" value="RelA_SpoT"/>
</dbReference>
<dbReference type="SUPFAM" id="SSF109604">
    <property type="entry name" value="HD-domain/PDEase-like"/>
    <property type="match status" value="1"/>
</dbReference>
<dbReference type="PROSITE" id="PS51831">
    <property type="entry name" value="HD"/>
    <property type="match status" value="1"/>
</dbReference>
<keyword evidence="4" id="KW-0547">Nucleotide-binding</keyword>
<dbReference type="GO" id="GO:0003723">
    <property type="term" value="F:RNA binding"/>
    <property type="evidence" value="ECO:0007669"/>
    <property type="project" value="UniProtKB-KW"/>
</dbReference>
<dbReference type="EC" id="2.7.6.5" evidence="2"/>
<dbReference type="Pfam" id="PF04607">
    <property type="entry name" value="RelA_SpoT"/>
    <property type="match status" value="1"/>
</dbReference>
<keyword evidence="3" id="KW-0346">Stress response</keyword>
<evidence type="ECO:0000313" key="7">
    <source>
        <dbReference type="EMBL" id="VFQ65505.1"/>
    </source>
</evidence>
<dbReference type="GO" id="GO:0005525">
    <property type="term" value="F:GTP binding"/>
    <property type="evidence" value="ECO:0007669"/>
    <property type="project" value="UniProtKB-KW"/>
</dbReference>
<dbReference type="Gene3D" id="3.30.460.10">
    <property type="entry name" value="Beta Polymerase, domain 2"/>
    <property type="match status" value="1"/>
</dbReference>
<reference evidence="7 8" key="1">
    <citation type="submission" date="2018-04" db="EMBL/GenBank/DDBJ databases">
        <authorList>
            <person name="Vogel A."/>
        </authorList>
    </citation>
    <scope>NUCLEOTIDE SEQUENCE [LARGE SCALE GENOMIC DNA]</scope>
</reference>
<evidence type="ECO:0000259" key="6">
    <source>
        <dbReference type="PROSITE" id="PS51831"/>
    </source>
</evidence>
<dbReference type="Pfam" id="PF13328">
    <property type="entry name" value="HD_4"/>
    <property type="match status" value="1"/>
</dbReference>
<dbReference type="SMART" id="SM00471">
    <property type="entry name" value="HDc"/>
    <property type="match status" value="1"/>
</dbReference>
<dbReference type="Gene3D" id="1.10.3210.10">
    <property type="entry name" value="Hypothetical protein af1432"/>
    <property type="match status" value="1"/>
</dbReference>
<dbReference type="SMART" id="SM00954">
    <property type="entry name" value="RelA_SpoT"/>
    <property type="match status" value="1"/>
</dbReference>
<feature type="domain" description="HD" evidence="6">
    <location>
        <begin position="235"/>
        <end position="339"/>
    </location>
</feature>
<gene>
    <name evidence="7" type="ORF">CCAM_LOCUS7281</name>
</gene>
<evidence type="ECO:0000256" key="1">
    <source>
        <dbReference type="ARBA" id="ARBA00007476"/>
    </source>
</evidence>
<dbReference type="SUPFAM" id="SSF81301">
    <property type="entry name" value="Nucleotidyltransferase"/>
    <property type="match status" value="1"/>
</dbReference>
<comment type="similarity">
    <text evidence="1">Belongs to the RelA/SpoT family.</text>
</comment>
<evidence type="ECO:0000313" key="8">
    <source>
        <dbReference type="Proteomes" id="UP000595140"/>
    </source>
</evidence>
<dbReference type="Proteomes" id="UP000595140">
    <property type="component" value="Unassembled WGS sequence"/>
</dbReference>
<dbReference type="GO" id="GO:0008728">
    <property type="term" value="F:GTP diphosphokinase activity"/>
    <property type="evidence" value="ECO:0007669"/>
    <property type="project" value="UniProtKB-EC"/>
</dbReference>
<organism evidence="7 8">
    <name type="scientific">Cuscuta campestris</name>
    <dbReference type="NCBI Taxonomy" id="132261"/>
    <lineage>
        <taxon>Eukaryota</taxon>
        <taxon>Viridiplantae</taxon>
        <taxon>Streptophyta</taxon>
        <taxon>Embryophyta</taxon>
        <taxon>Tracheophyta</taxon>
        <taxon>Spermatophyta</taxon>
        <taxon>Magnoliopsida</taxon>
        <taxon>eudicotyledons</taxon>
        <taxon>Gunneridae</taxon>
        <taxon>Pentapetalae</taxon>
        <taxon>asterids</taxon>
        <taxon>lamiids</taxon>
        <taxon>Solanales</taxon>
        <taxon>Convolvulaceae</taxon>
        <taxon>Cuscuteae</taxon>
        <taxon>Cuscuta</taxon>
        <taxon>Cuscuta subgen. Grammica</taxon>
        <taxon>Cuscuta sect. Cleistogrammica</taxon>
    </lineage>
</organism>
<keyword evidence="5" id="KW-0694">RNA-binding</keyword>
<evidence type="ECO:0000256" key="3">
    <source>
        <dbReference type="ARBA" id="ARBA00023016"/>
    </source>
</evidence>
<accession>A0A484KM25</accession>
<keyword evidence="8" id="KW-1185">Reference proteome</keyword>
<dbReference type="AlphaFoldDB" id="A0A484KM25"/>
<dbReference type="GO" id="GO:0015969">
    <property type="term" value="P:guanosine tetraphosphate metabolic process"/>
    <property type="evidence" value="ECO:0007669"/>
    <property type="project" value="InterPro"/>
</dbReference>
<dbReference type="FunFam" id="1.10.3210.10:FF:000001">
    <property type="entry name" value="GTP pyrophosphokinase RelA"/>
    <property type="match status" value="1"/>
</dbReference>
<dbReference type="CDD" id="cd05399">
    <property type="entry name" value="NT_Rel-Spo_like"/>
    <property type="match status" value="1"/>
</dbReference>
<name>A0A484KM25_9ASTE</name>
<dbReference type="EMBL" id="OOIL02000462">
    <property type="protein sequence ID" value="VFQ65505.1"/>
    <property type="molecule type" value="Genomic_DNA"/>
</dbReference>
<dbReference type="OrthoDB" id="430679at2759"/>
<dbReference type="CDD" id="cd00077">
    <property type="entry name" value="HDc"/>
    <property type="match status" value="1"/>
</dbReference>
<dbReference type="PANTHER" id="PTHR21262">
    <property type="entry name" value="GUANOSINE-3',5'-BIS DIPHOSPHATE 3'-PYROPHOSPHOHYDROLASE"/>
    <property type="match status" value="1"/>
</dbReference>
<dbReference type="FunFam" id="3.30.460.10:FF:000001">
    <property type="entry name" value="GTP pyrophosphokinase RelA"/>
    <property type="match status" value="1"/>
</dbReference>
<evidence type="ECO:0000256" key="5">
    <source>
        <dbReference type="PROSITE-ProRule" id="PRU00182"/>
    </source>
</evidence>
<dbReference type="InterPro" id="IPR043519">
    <property type="entry name" value="NT_sf"/>
</dbReference>
<proteinExistence type="inferred from homology"/>
<evidence type="ECO:0000256" key="4">
    <source>
        <dbReference type="ARBA" id="ARBA00023134"/>
    </source>
</evidence>
<protein>
    <recommendedName>
        <fullName evidence="2">GTP diphosphokinase</fullName>
        <ecNumber evidence="2">2.7.6.5</ecNumber>
    </recommendedName>
</protein>
<evidence type="ECO:0000256" key="2">
    <source>
        <dbReference type="ARBA" id="ARBA00013251"/>
    </source>
</evidence>